<evidence type="ECO:0000313" key="2">
    <source>
        <dbReference type="EMBL" id="OAA67240.1"/>
    </source>
</evidence>
<feature type="compositionally biased region" description="Polar residues" evidence="1">
    <location>
        <begin position="53"/>
        <end position="73"/>
    </location>
</feature>
<feature type="compositionally biased region" description="Polar residues" evidence="1">
    <location>
        <begin position="216"/>
        <end position="229"/>
    </location>
</feature>
<feature type="compositionally biased region" description="Basic residues" evidence="1">
    <location>
        <begin position="104"/>
        <end position="114"/>
    </location>
</feature>
<gene>
    <name evidence="2" type="ORF">SPI_01816</name>
</gene>
<feature type="compositionally biased region" description="Low complexity" evidence="1">
    <location>
        <begin position="124"/>
        <end position="139"/>
    </location>
</feature>
<dbReference type="OrthoDB" id="5339776at2759"/>
<dbReference type="STRING" id="1081102.A0A167Z9D6"/>
<feature type="compositionally biased region" description="Low complexity" evidence="1">
    <location>
        <begin position="253"/>
        <end position="262"/>
    </location>
</feature>
<reference evidence="2 3" key="1">
    <citation type="journal article" date="2016" name="Genome Biol. Evol.">
        <title>Divergent and convergent evolution of fungal pathogenicity.</title>
        <authorList>
            <person name="Shang Y."/>
            <person name="Xiao G."/>
            <person name="Zheng P."/>
            <person name="Cen K."/>
            <person name="Zhan S."/>
            <person name="Wang C."/>
        </authorList>
    </citation>
    <scope>NUCLEOTIDE SEQUENCE [LARGE SCALE GENOMIC DNA]</scope>
    <source>
        <strain evidence="2 3">RCEF 264</strain>
    </source>
</reference>
<dbReference type="AlphaFoldDB" id="A0A167Z9D6"/>
<proteinExistence type="predicted"/>
<feature type="compositionally biased region" description="Low complexity" evidence="1">
    <location>
        <begin position="74"/>
        <end position="103"/>
    </location>
</feature>
<protein>
    <submittedName>
        <fullName evidence="2">Uncharacterized protein</fullName>
    </submittedName>
</protein>
<evidence type="ECO:0000256" key="1">
    <source>
        <dbReference type="SAM" id="MobiDB-lite"/>
    </source>
</evidence>
<feature type="compositionally biased region" description="Basic and acidic residues" evidence="1">
    <location>
        <begin position="473"/>
        <end position="486"/>
    </location>
</feature>
<dbReference type="InterPro" id="IPR025040">
    <property type="entry name" value="DUF3984"/>
</dbReference>
<dbReference type="Proteomes" id="UP000076874">
    <property type="component" value="Unassembled WGS sequence"/>
</dbReference>
<evidence type="ECO:0000313" key="3">
    <source>
        <dbReference type="Proteomes" id="UP000076874"/>
    </source>
</evidence>
<name>A0A167Z9D6_9HYPO</name>
<feature type="region of interest" description="Disordered" evidence="1">
    <location>
        <begin position="447"/>
        <end position="514"/>
    </location>
</feature>
<sequence>MDLPYSQQQHARRKTQSAANLPHLSLAPLTPRLPLRDVDFATTTTTTTMTDTIPATNHATVTRTPSYLQNRSAPATPRLLSRSPPRTAPRPSSTAASTMPSSRAHSRNGYHRSTRSSSSVPQVRGSAAARAAASLPKARSTTHLVAGRGGGTTATRRRRRSRAHSGGGGLFFSDDDDDDENDGSHSKGNNNDDDDADNWLFRAGVLVTSEARESKGQSWLTARASSTSLAGLREDGGATTEEEEDERAEQARRWLQQQQQQRQQRRPSSVVGLHGLKRGSGATSRVHSQTTSRATSRAASRVGSRVQLLTPLAHRSTASSAGNGNGNGAYFDYASYNNYDDHVDGDGVVDDGYSNSYGYEHDYEYYCDEEVDSVGGAGPDFVNLDEAREALAAAAMAGGAPLHPPLDTSQADADHVWRLVRREKAGGGVLGSSWLGSVLGWSSLFAVPESEDEGPKTEEEDDEDDDEAAVVVDGEHGDTAANDSHHAQRAGETSRDGSRRACGLQRRPSGASNT</sequence>
<keyword evidence="3" id="KW-1185">Reference proteome</keyword>
<organism evidence="2 3">
    <name type="scientific">Niveomyces insectorum RCEF 264</name>
    <dbReference type="NCBI Taxonomy" id="1081102"/>
    <lineage>
        <taxon>Eukaryota</taxon>
        <taxon>Fungi</taxon>
        <taxon>Dikarya</taxon>
        <taxon>Ascomycota</taxon>
        <taxon>Pezizomycotina</taxon>
        <taxon>Sordariomycetes</taxon>
        <taxon>Hypocreomycetidae</taxon>
        <taxon>Hypocreales</taxon>
        <taxon>Cordycipitaceae</taxon>
        <taxon>Niveomyces</taxon>
    </lineage>
</organism>
<dbReference type="EMBL" id="AZHD01000002">
    <property type="protein sequence ID" value="OAA67240.1"/>
    <property type="molecule type" value="Genomic_DNA"/>
</dbReference>
<feature type="region of interest" description="Disordered" evidence="1">
    <location>
        <begin position="53"/>
        <end position="197"/>
    </location>
</feature>
<feature type="region of interest" description="Disordered" evidence="1">
    <location>
        <begin position="211"/>
        <end position="303"/>
    </location>
</feature>
<feature type="compositionally biased region" description="Acidic residues" evidence="1">
    <location>
        <begin position="458"/>
        <end position="468"/>
    </location>
</feature>
<feature type="region of interest" description="Disordered" evidence="1">
    <location>
        <begin position="1"/>
        <end position="25"/>
    </location>
</feature>
<comment type="caution">
    <text evidence="2">The sequence shown here is derived from an EMBL/GenBank/DDBJ whole genome shotgun (WGS) entry which is preliminary data.</text>
</comment>
<dbReference type="Pfam" id="PF13136">
    <property type="entry name" value="DUF3984"/>
    <property type="match status" value="1"/>
</dbReference>
<accession>A0A167Z9D6</accession>
<feature type="compositionally biased region" description="Low complexity" evidence="1">
    <location>
        <begin position="290"/>
        <end position="301"/>
    </location>
</feature>